<organism evidence="5 6">
    <name type="scientific">Azospirillum lipoferum</name>
    <dbReference type="NCBI Taxonomy" id="193"/>
    <lineage>
        <taxon>Bacteria</taxon>
        <taxon>Pseudomonadati</taxon>
        <taxon>Pseudomonadota</taxon>
        <taxon>Alphaproteobacteria</taxon>
        <taxon>Rhodospirillales</taxon>
        <taxon>Azospirillaceae</taxon>
        <taxon>Azospirillum</taxon>
    </lineage>
</organism>
<dbReference type="EMBL" id="VTTN01000010">
    <property type="protein sequence ID" value="KAA0593755.1"/>
    <property type="molecule type" value="Genomic_DNA"/>
</dbReference>
<evidence type="ECO:0000256" key="1">
    <source>
        <dbReference type="ARBA" id="ARBA00022603"/>
    </source>
</evidence>
<dbReference type="PANTHER" id="PTHR10509">
    <property type="entry name" value="O-METHYLTRANSFERASE-RELATED"/>
    <property type="match status" value="1"/>
</dbReference>
<dbReference type="OrthoDB" id="9799672at2"/>
<dbReference type="InterPro" id="IPR029063">
    <property type="entry name" value="SAM-dependent_MTases_sf"/>
</dbReference>
<dbReference type="PROSITE" id="PS51682">
    <property type="entry name" value="SAM_OMT_I"/>
    <property type="match status" value="1"/>
</dbReference>
<evidence type="ECO:0000256" key="2">
    <source>
        <dbReference type="ARBA" id="ARBA00022679"/>
    </source>
</evidence>
<dbReference type="InterPro" id="IPR050362">
    <property type="entry name" value="Cation-dep_OMT"/>
</dbReference>
<dbReference type="GO" id="GO:0008171">
    <property type="term" value="F:O-methyltransferase activity"/>
    <property type="evidence" value="ECO:0007669"/>
    <property type="project" value="InterPro"/>
</dbReference>
<dbReference type="SUPFAM" id="SSF53335">
    <property type="entry name" value="S-adenosyl-L-methionine-dependent methyltransferases"/>
    <property type="match status" value="1"/>
</dbReference>
<dbReference type="GO" id="GO:0008757">
    <property type="term" value="F:S-adenosylmethionine-dependent methyltransferase activity"/>
    <property type="evidence" value="ECO:0007669"/>
    <property type="project" value="TreeGrafter"/>
</dbReference>
<dbReference type="GO" id="GO:0032259">
    <property type="term" value="P:methylation"/>
    <property type="evidence" value="ECO:0007669"/>
    <property type="project" value="UniProtKB-KW"/>
</dbReference>
<accession>A0A5A9GIS5</accession>
<keyword evidence="1 5" id="KW-0489">Methyltransferase</keyword>
<dbReference type="PANTHER" id="PTHR10509:SF14">
    <property type="entry name" value="CAFFEOYL-COA O-METHYLTRANSFERASE 3-RELATED"/>
    <property type="match status" value="1"/>
</dbReference>
<name>A0A5A9GIS5_AZOLI</name>
<evidence type="ECO:0000256" key="4">
    <source>
        <dbReference type="SAM" id="MobiDB-lite"/>
    </source>
</evidence>
<evidence type="ECO:0000313" key="6">
    <source>
        <dbReference type="Proteomes" id="UP000324927"/>
    </source>
</evidence>
<protein>
    <submittedName>
        <fullName evidence="5">Methyltransferase domain-containing protein</fullName>
    </submittedName>
</protein>
<evidence type="ECO:0000313" key="5">
    <source>
        <dbReference type="EMBL" id="KAA0593755.1"/>
    </source>
</evidence>
<gene>
    <name evidence="5" type="ORF">FZ942_22965</name>
</gene>
<proteinExistence type="predicted"/>
<dbReference type="Pfam" id="PF01596">
    <property type="entry name" value="Methyltransf_3"/>
    <property type="match status" value="1"/>
</dbReference>
<evidence type="ECO:0000256" key="3">
    <source>
        <dbReference type="ARBA" id="ARBA00022691"/>
    </source>
</evidence>
<dbReference type="AlphaFoldDB" id="A0A5A9GIS5"/>
<dbReference type="RefSeq" id="WP_149233421.1">
    <property type="nucleotide sequence ID" value="NZ_JALJXJ010000016.1"/>
</dbReference>
<reference evidence="5 6" key="1">
    <citation type="submission" date="2019-08" db="EMBL/GenBank/DDBJ databases">
        <authorList>
            <person name="Grouzdev D."/>
            <person name="Tikhonova E."/>
            <person name="Kravchenko I."/>
        </authorList>
    </citation>
    <scope>NUCLEOTIDE SEQUENCE [LARGE SCALE GENOMIC DNA]</scope>
    <source>
        <strain evidence="5 6">59b</strain>
    </source>
</reference>
<keyword evidence="2 5" id="KW-0808">Transferase</keyword>
<sequence length="280" mass="30879">MTAHSCRNRGDKTSMTDQPSPPTQNAPPVRNAENSFIFERVTNWEDRILPSQPVLSVHFQHPPEEFYPRLLDRISQVSTPADPEARFQLEVPPGISFSQFGSNMFVLKTLEMLIKIGGYKRILEIGTFIGVSAMCFADAAGPDGRVVTIEKYPQFSSLAETNIERNGFAGRINVLQGEALSMIDTIREQGPFDMIFLDGDKENYCEYYNTLKDMLGSGGLFIVDDVLFHADTLNAVPSTKKGAGVAALLDQLAQDDSTDKVFLPAVNGMVLVRRKDGPAA</sequence>
<comment type="caution">
    <text evidence="5">The sequence shown here is derived from an EMBL/GenBank/DDBJ whole genome shotgun (WGS) entry which is preliminary data.</text>
</comment>
<keyword evidence="6" id="KW-1185">Reference proteome</keyword>
<dbReference type="InterPro" id="IPR002935">
    <property type="entry name" value="SAM_O-MeTrfase"/>
</dbReference>
<dbReference type="Proteomes" id="UP000324927">
    <property type="component" value="Unassembled WGS sequence"/>
</dbReference>
<feature type="region of interest" description="Disordered" evidence="4">
    <location>
        <begin position="1"/>
        <end position="31"/>
    </location>
</feature>
<dbReference type="Gene3D" id="3.40.50.150">
    <property type="entry name" value="Vaccinia Virus protein VP39"/>
    <property type="match status" value="1"/>
</dbReference>
<keyword evidence="3" id="KW-0949">S-adenosyl-L-methionine</keyword>